<organism evidence="2 3">
    <name type="scientific">Leptospira hartskeerlii</name>
    <dbReference type="NCBI Taxonomy" id="2023177"/>
    <lineage>
        <taxon>Bacteria</taxon>
        <taxon>Pseudomonadati</taxon>
        <taxon>Spirochaetota</taxon>
        <taxon>Spirochaetia</taxon>
        <taxon>Leptospirales</taxon>
        <taxon>Leptospiraceae</taxon>
        <taxon>Leptospira</taxon>
    </lineage>
</organism>
<dbReference type="RefSeq" id="WP_100707716.1">
    <property type="nucleotide sequence ID" value="NZ_NPDL01000007.1"/>
</dbReference>
<dbReference type="OrthoDB" id="328537at2"/>
<evidence type="ECO:0000313" key="3">
    <source>
        <dbReference type="Proteomes" id="UP000232196"/>
    </source>
</evidence>
<dbReference type="EMBL" id="NPDN01000008">
    <property type="protein sequence ID" value="PJZ24515.1"/>
    <property type="molecule type" value="Genomic_DNA"/>
</dbReference>
<dbReference type="InterPro" id="IPR058083">
    <property type="entry name" value="LIC_11090-like"/>
</dbReference>
<keyword evidence="3" id="KW-1185">Reference proteome</keyword>
<dbReference type="Proteomes" id="UP000232196">
    <property type="component" value="Unassembled WGS sequence"/>
</dbReference>
<accession>A0A2M9XA02</accession>
<comment type="caution">
    <text evidence="2">The sequence shown here is derived from an EMBL/GenBank/DDBJ whole genome shotgun (WGS) entry which is preliminary data.</text>
</comment>
<proteinExistence type="predicted"/>
<evidence type="ECO:0000256" key="1">
    <source>
        <dbReference type="SAM" id="MobiDB-lite"/>
    </source>
</evidence>
<protein>
    <submittedName>
        <fullName evidence="2">Uncharacterized protein</fullName>
    </submittedName>
</protein>
<name>A0A2M9XA02_9LEPT</name>
<gene>
    <name evidence="2" type="ORF">CH357_15725</name>
</gene>
<feature type="compositionally biased region" description="Basic and acidic residues" evidence="1">
    <location>
        <begin position="43"/>
        <end position="70"/>
    </location>
</feature>
<dbReference type="NCBIfam" id="NF047775">
    <property type="entry name" value="LIC_11090_fam"/>
    <property type="match status" value="1"/>
</dbReference>
<sequence length="148" mass="16133">MKTISIILAQCFLFQSLVFGSGWFCGMLAGEIKLCHCNHGSQKEKHSNSEDARFSSKLADAGEDHSDHKASSLPDCHSAKSGEVHKCACKKAKDKASNLSGTICTQFFTYSKLENIAPEALGSELLSRIQEGSGVFVSFDLERPPRFS</sequence>
<reference evidence="2 3" key="1">
    <citation type="submission" date="2017-07" db="EMBL/GenBank/DDBJ databases">
        <title>Leptospira spp. isolated from tropical soils.</title>
        <authorList>
            <person name="Thibeaux R."/>
            <person name="Iraola G."/>
            <person name="Ferres I."/>
            <person name="Bierque E."/>
            <person name="Girault D."/>
            <person name="Soupe-Gilbert M.-E."/>
            <person name="Picardeau M."/>
            <person name="Goarant C."/>
        </authorList>
    </citation>
    <scope>NUCLEOTIDE SEQUENCE [LARGE SCALE GENOMIC DNA]</scope>
    <source>
        <strain evidence="2 3">MCA1-C-A1</strain>
    </source>
</reference>
<feature type="region of interest" description="Disordered" evidence="1">
    <location>
        <begin position="43"/>
        <end position="80"/>
    </location>
</feature>
<dbReference type="AlphaFoldDB" id="A0A2M9XA02"/>
<evidence type="ECO:0000313" key="2">
    <source>
        <dbReference type="EMBL" id="PJZ24515.1"/>
    </source>
</evidence>